<proteinExistence type="predicted"/>
<accession>U1Y9W0</accession>
<feature type="compositionally biased region" description="Basic residues" evidence="1">
    <location>
        <begin position="7"/>
        <end position="17"/>
    </location>
</feature>
<evidence type="ECO:0000313" key="3">
    <source>
        <dbReference type="Proteomes" id="UP000016511"/>
    </source>
</evidence>
<keyword evidence="3" id="KW-1185">Reference proteome</keyword>
<gene>
    <name evidence="2" type="ORF">HMPREF0083_02969</name>
</gene>
<dbReference type="PATRIC" id="fig|649747.3.peg.2690"/>
<dbReference type="eggNOG" id="ENOG5033AYC">
    <property type="taxonomic scope" value="Bacteria"/>
</dbReference>
<comment type="caution">
    <text evidence="2">The sequence shown here is derived from an EMBL/GenBank/DDBJ whole genome shotgun (WGS) entry which is preliminary data.</text>
</comment>
<evidence type="ECO:0000256" key="1">
    <source>
        <dbReference type="SAM" id="MobiDB-lite"/>
    </source>
</evidence>
<evidence type="ECO:0000313" key="2">
    <source>
        <dbReference type="EMBL" id="ERI08932.1"/>
    </source>
</evidence>
<name>U1Y9W0_ANEAE</name>
<dbReference type="AlphaFoldDB" id="U1Y9W0"/>
<dbReference type="EMBL" id="AWSJ01000176">
    <property type="protein sequence ID" value="ERI08932.1"/>
    <property type="molecule type" value="Genomic_DNA"/>
</dbReference>
<reference evidence="2 3" key="1">
    <citation type="submission" date="2013-08" db="EMBL/GenBank/DDBJ databases">
        <authorList>
            <person name="Weinstock G."/>
            <person name="Sodergren E."/>
            <person name="Wylie T."/>
            <person name="Fulton L."/>
            <person name="Fulton R."/>
            <person name="Fronick C."/>
            <person name="O'Laughlin M."/>
            <person name="Godfrey J."/>
            <person name="Miner T."/>
            <person name="Herter B."/>
            <person name="Appelbaum E."/>
            <person name="Cordes M."/>
            <person name="Lek S."/>
            <person name="Wollam A."/>
            <person name="Pepin K.H."/>
            <person name="Palsikar V.B."/>
            <person name="Mitreva M."/>
            <person name="Wilson R.K."/>
        </authorList>
    </citation>
    <scope>NUCLEOTIDE SEQUENCE [LARGE SCALE GENOMIC DNA]</scope>
    <source>
        <strain evidence="2 3">ATCC 12856</strain>
    </source>
</reference>
<organism evidence="2 3">
    <name type="scientific">Aneurinibacillus aneurinilyticus ATCC 12856</name>
    <dbReference type="NCBI Taxonomy" id="649747"/>
    <lineage>
        <taxon>Bacteria</taxon>
        <taxon>Bacillati</taxon>
        <taxon>Bacillota</taxon>
        <taxon>Bacilli</taxon>
        <taxon>Bacillales</taxon>
        <taxon>Paenibacillaceae</taxon>
        <taxon>Aneurinibacillus group</taxon>
        <taxon>Aneurinibacillus</taxon>
    </lineage>
</organism>
<protein>
    <recommendedName>
        <fullName evidence="4">Helix-turn-helix domain containing protein</fullName>
    </recommendedName>
</protein>
<evidence type="ECO:0008006" key="4">
    <source>
        <dbReference type="Google" id="ProtNLM"/>
    </source>
</evidence>
<feature type="region of interest" description="Disordered" evidence="1">
    <location>
        <begin position="1"/>
        <end position="22"/>
    </location>
</feature>
<dbReference type="HOGENOM" id="CLU_181262_0_0_9"/>
<dbReference type="Proteomes" id="UP000016511">
    <property type="component" value="Unassembled WGS sequence"/>
</dbReference>
<dbReference type="STRING" id="649747.HMPREF0083_02969"/>
<sequence length="99" mass="11529">MGVSGRGRGRQLNKREKKPGEAYMQKERKHIYMACEDYDFCWGRDEVKRFREMWEVGESLINISKSLGRHVNEVAILVIDQAEKKKIEMHGSKVFGQAV</sequence>